<dbReference type="SUPFAM" id="SSF69765">
    <property type="entry name" value="IpsF-like"/>
    <property type="match status" value="1"/>
</dbReference>
<evidence type="ECO:0000256" key="5">
    <source>
        <dbReference type="ARBA" id="ARBA00004787"/>
    </source>
</evidence>
<dbReference type="GO" id="GO:0016114">
    <property type="term" value="P:terpenoid biosynthetic process"/>
    <property type="evidence" value="ECO:0007669"/>
    <property type="project" value="InterPro"/>
</dbReference>
<dbReference type="CDD" id="cd00554">
    <property type="entry name" value="MECDP_synthase"/>
    <property type="match status" value="1"/>
</dbReference>
<name>A0A371R7Z4_9PROT</name>
<dbReference type="NCBIfam" id="TIGR00151">
    <property type="entry name" value="ispF"/>
    <property type="match status" value="1"/>
</dbReference>
<comment type="function">
    <text evidence="14">Bifunctional enzyme that catalyzes the formation of 4-diphosphocytidyl-2-C-methyl-D-erythritol from CTP and 2-C-methyl-D-erythritol 4-phosphate (MEP) (IspD), and catalyzes the conversion of 4-diphosphocytidyl-2-C-methyl-D-erythritol 2-phosphate (CDP-ME2P) to 2-C-methyl-D-erythritol 2,4-cyclodiphosphate (ME-CPP) with a corresponding release of cytidine 5-monophosphate (CMP) (IspF).</text>
</comment>
<evidence type="ECO:0000256" key="7">
    <source>
        <dbReference type="ARBA" id="ARBA00009789"/>
    </source>
</evidence>
<comment type="cofactor">
    <cofactor evidence="3 14">
        <name>a divalent metal cation</name>
        <dbReference type="ChEBI" id="CHEBI:60240"/>
    </cofactor>
</comment>
<evidence type="ECO:0000256" key="9">
    <source>
        <dbReference type="ARBA" id="ARBA00022695"/>
    </source>
</evidence>
<comment type="similarity">
    <text evidence="14">In the C-terminal section; belongs to the IspF family.</text>
</comment>
<evidence type="ECO:0000256" key="14">
    <source>
        <dbReference type="HAMAP-Rule" id="MF_01520"/>
    </source>
</evidence>
<evidence type="ECO:0000256" key="3">
    <source>
        <dbReference type="ARBA" id="ARBA00001968"/>
    </source>
</evidence>
<feature type="site" description="Transition state stabilizer" evidence="14">
    <location>
        <position position="25"/>
    </location>
</feature>
<feature type="binding site" evidence="14">
    <location>
        <begin position="237"/>
        <end position="239"/>
    </location>
    <ligand>
        <name>4-CDP-2-C-methyl-D-erythritol 2-phosphate</name>
        <dbReference type="ChEBI" id="CHEBI:57919"/>
    </ligand>
</feature>
<evidence type="ECO:0000256" key="10">
    <source>
        <dbReference type="ARBA" id="ARBA00022723"/>
    </source>
</evidence>
<dbReference type="HAMAP" id="MF_00108">
    <property type="entry name" value="IspD"/>
    <property type="match status" value="1"/>
</dbReference>
<dbReference type="GO" id="GO:0019288">
    <property type="term" value="P:isopentenyl diphosphate biosynthetic process, methylerythritol 4-phosphate pathway"/>
    <property type="evidence" value="ECO:0007669"/>
    <property type="project" value="UniProtKB-UniRule"/>
</dbReference>
<comment type="caution">
    <text evidence="16">The sequence shown here is derived from an EMBL/GenBank/DDBJ whole genome shotgun (WGS) entry which is preliminary data.</text>
</comment>
<dbReference type="Proteomes" id="UP000264589">
    <property type="component" value="Unassembled WGS sequence"/>
</dbReference>
<keyword evidence="17" id="KW-1185">Reference proteome</keyword>
<comment type="similarity">
    <text evidence="14">In the N-terminal section; belongs to the IspD/TarI cytidylyltransferase family. IspD subfamily.</text>
</comment>
<comment type="catalytic activity">
    <reaction evidence="1 14">
        <text>4-CDP-2-C-methyl-D-erythritol 2-phosphate = 2-C-methyl-D-erythritol 2,4-cyclic diphosphate + CMP</text>
        <dbReference type="Rhea" id="RHEA:23864"/>
        <dbReference type="ChEBI" id="CHEBI:57919"/>
        <dbReference type="ChEBI" id="CHEBI:58483"/>
        <dbReference type="ChEBI" id="CHEBI:60377"/>
        <dbReference type="EC" id="4.6.1.12"/>
    </reaction>
</comment>
<feature type="binding site" evidence="14">
    <location>
        <position position="239"/>
    </location>
    <ligand>
        <name>a divalent metal cation</name>
        <dbReference type="ChEBI" id="CHEBI:60240"/>
    </ligand>
</feature>
<comment type="pathway">
    <text evidence="4 14">Isoprenoid biosynthesis; isopentenyl diphosphate biosynthesis via DXP pathway; isopentenyl diphosphate from 1-deoxy-D-xylulose 5-phosphate: step 4/6.</text>
</comment>
<evidence type="ECO:0000313" key="16">
    <source>
        <dbReference type="EMBL" id="RFB01548.1"/>
    </source>
</evidence>
<comment type="caution">
    <text evidence="14">Lacks conserved residue(s) required for the propagation of feature annotation.</text>
</comment>
<dbReference type="OrthoDB" id="9804336at2"/>
<dbReference type="InterPro" id="IPR018294">
    <property type="entry name" value="ISPD_synthase_CS"/>
</dbReference>
<feature type="binding site" evidence="14">
    <location>
        <position position="371"/>
    </location>
    <ligand>
        <name>4-CDP-2-C-methyl-D-erythritol 2-phosphate</name>
        <dbReference type="ChEBI" id="CHEBI:57919"/>
    </ligand>
</feature>
<evidence type="ECO:0000256" key="12">
    <source>
        <dbReference type="ARBA" id="ARBA00023239"/>
    </source>
</evidence>
<dbReference type="InterPro" id="IPR034683">
    <property type="entry name" value="IspD/TarI"/>
</dbReference>
<keyword evidence="13 14" id="KW-0511">Multifunctional enzyme</keyword>
<comment type="catalytic activity">
    <reaction evidence="2 14">
        <text>2-C-methyl-D-erythritol 4-phosphate + CTP + H(+) = 4-CDP-2-C-methyl-D-erythritol + diphosphate</text>
        <dbReference type="Rhea" id="RHEA:13429"/>
        <dbReference type="ChEBI" id="CHEBI:15378"/>
        <dbReference type="ChEBI" id="CHEBI:33019"/>
        <dbReference type="ChEBI" id="CHEBI:37563"/>
        <dbReference type="ChEBI" id="CHEBI:57823"/>
        <dbReference type="ChEBI" id="CHEBI:58262"/>
        <dbReference type="EC" id="2.7.7.60"/>
    </reaction>
</comment>
<evidence type="ECO:0000259" key="15">
    <source>
        <dbReference type="Pfam" id="PF02542"/>
    </source>
</evidence>
<feature type="binding site" evidence="14">
    <location>
        <position position="271"/>
    </location>
    <ligand>
        <name>a divalent metal cation</name>
        <dbReference type="ChEBI" id="CHEBI:60240"/>
    </ligand>
</feature>
<feature type="site" description="Transition state stabilizer" evidence="14">
    <location>
        <position position="362"/>
    </location>
</feature>
<evidence type="ECO:0000256" key="13">
    <source>
        <dbReference type="ARBA" id="ARBA00023268"/>
    </source>
</evidence>
<feature type="binding site" evidence="14">
    <location>
        <position position="368"/>
    </location>
    <ligand>
        <name>4-CDP-2-C-methyl-D-erythritol 2-phosphate</name>
        <dbReference type="ChEBI" id="CHEBI:57919"/>
    </ligand>
</feature>
<evidence type="ECO:0000256" key="2">
    <source>
        <dbReference type="ARBA" id="ARBA00001282"/>
    </source>
</evidence>
<dbReference type="RefSeq" id="WP_116393264.1">
    <property type="nucleotide sequence ID" value="NZ_QUQO01000002.1"/>
</dbReference>
<feature type="site" description="Positions MEP for the nucleophilic attack" evidence="14">
    <location>
        <position position="210"/>
    </location>
</feature>
<dbReference type="FunCoup" id="A0A371R7Z4">
    <property type="interactions" value="485"/>
</dbReference>
<dbReference type="Pfam" id="PF01128">
    <property type="entry name" value="IspD"/>
    <property type="match status" value="1"/>
</dbReference>
<feature type="binding site" evidence="14">
    <location>
        <begin position="361"/>
        <end position="364"/>
    </location>
    <ligand>
        <name>4-CDP-2-C-methyl-D-erythritol 2-phosphate</name>
        <dbReference type="ChEBI" id="CHEBI:57919"/>
    </ligand>
</feature>
<accession>A0A371R7Z4</accession>
<proteinExistence type="inferred from homology"/>
<evidence type="ECO:0000313" key="17">
    <source>
        <dbReference type="Proteomes" id="UP000264589"/>
    </source>
</evidence>
<dbReference type="InterPro" id="IPR029044">
    <property type="entry name" value="Nucleotide-diphossugar_trans"/>
</dbReference>
<sequence length="385" mass="40947">MSNPEIIAVIVAGGKGSRARTGLPKQYMPLGDAPVLRRTATAFSTHPRIDAVLCVIGDEDGELYENSVRGLSKMLDPAIGGENRQASVRNGLRALTGHSPQMVLIHDGARPFISHETITGVIEALHQADGAIAALPVSDTLKRANRAMGIEETVPREGLWRAQTPQGFRYEVIHNLHEDAEPGTATDDAALLEARGIHVAIVPDLPTNIKLTYKEDFDVAEKLIAGTRRTHIGQGFDVHAFEDGDAVTLGGVEIPHTQKLKGHSDADVALHALTDALLGAIGEGDIGTHFPPSDEKWRGAASHLFVEHAAKLISDRGGEIGNIDLTLIAEAPKVGPHRAAMREKIAGMLGLDEARISIKATTTEGLGFTGRKEGIACQAAVTVIL</sequence>
<keyword evidence="8 14" id="KW-0808">Transferase</keyword>
<evidence type="ECO:0000256" key="1">
    <source>
        <dbReference type="ARBA" id="ARBA00000200"/>
    </source>
</evidence>
<evidence type="ECO:0000256" key="8">
    <source>
        <dbReference type="ARBA" id="ARBA00022679"/>
    </source>
</evidence>
<dbReference type="PROSITE" id="PS01295">
    <property type="entry name" value="ISPD"/>
    <property type="match status" value="1"/>
</dbReference>
<feature type="region of interest" description="2-C-methyl-D-erythritol 4-phosphate cytidylyltransferase" evidence="14">
    <location>
        <begin position="1"/>
        <end position="230"/>
    </location>
</feature>
<feature type="binding site" evidence="14">
    <location>
        <begin position="285"/>
        <end position="287"/>
    </location>
    <ligand>
        <name>4-CDP-2-C-methyl-D-erythritol 2-phosphate</name>
        <dbReference type="ChEBI" id="CHEBI:57919"/>
    </ligand>
</feature>
<dbReference type="HAMAP" id="MF_01520">
    <property type="entry name" value="IspDF"/>
    <property type="match status" value="1"/>
</dbReference>
<dbReference type="InterPro" id="IPR036571">
    <property type="entry name" value="MECDP_synthase_sf"/>
</dbReference>
<feature type="site" description="Positions MEP for the nucleophilic attack" evidence="14">
    <location>
        <position position="156"/>
    </location>
</feature>
<feature type="binding site" evidence="14">
    <location>
        <begin position="263"/>
        <end position="264"/>
    </location>
    <ligand>
        <name>4-CDP-2-C-methyl-D-erythritol 2-phosphate</name>
        <dbReference type="ChEBI" id="CHEBI:57919"/>
    </ligand>
</feature>
<keyword evidence="12 14" id="KW-0456">Lyase</keyword>
<dbReference type="Gene3D" id="3.90.550.10">
    <property type="entry name" value="Spore Coat Polysaccharide Biosynthesis Protein SpsA, Chain A"/>
    <property type="match status" value="1"/>
</dbReference>
<keyword evidence="10 14" id="KW-0479">Metal-binding</keyword>
<dbReference type="GO" id="GO:0050518">
    <property type="term" value="F:2-C-methyl-D-erythritol 4-phosphate cytidylyltransferase activity"/>
    <property type="evidence" value="ECO:0007669"/>
    <property type="project" value="UniProtKB-UniRule"/>
</dbReference>
<dbReference type="CDD" id="cd02516">
    <property type="entry name" value="CDP-ME_synthetase"/>
    <property type="match status" value="1"/>
</dbReference>
<dbReference type="InterPro" id="IPR026596">
    <property type="entry name" value="IspD/F"/>
</dbReference>
<dbReference type="InParanoid" id="A0A371R7Z4"/>
<feature type="site" description="Transition state stabilizer" evidence="14">
    <location>
        <position position="263"/>
    </location>
</feature>
<dbReference type="PANTHER" id="PTHR43181">
    <property type="entry name" value="2-C-METHYL-D-ERYTHRITOL 2,4-CYCLODIPHOSPHATE SYNTHASE, CHLOROPLASTIC"/>
    <property type="match status" value="1"/>
</dbReference>
<dbReference type="FunFam" id="3.90.550.10:FF:000003">
    <property type="entry name" value="2-C-methyl-D-erythritol 4-phosphate cytidylyltransferase"/>
    <property type="match status" value="1"/>
</dbReference>
<dbReference type="EC" id="2.7.7.60" evidence="14"/>
<dbReference type="NCBIfam" id="TIGR00453">
    <property type="entry name" value="ispD"/>
    <property type="match status" value="1"/>
</dbReference>
<dbReference type="SUPFAM" id="SSF53448">
    <property type="entry name" value="Nucleotide-diphospho-sugar transferases"/>
    <property type="match status" value="1"/>
</dbReference>
<dbReference type="EC" id="4.6.1.12" evidence="14"/>
<dbReference type="Pfam" id="PF02542">
    <property type="entry name" value="YgbB"/>
    <property type="match status" value="1"/>
</dbReference>
<evidence type="ECO:0000256" key="4">
    <source>
        <dbReference type="ARBA" id="ARBA00004709"/>
    </source>
</evidence>
<organism evidence="16 17">
    <name type="scientific">Parvularcula marina</name>
    <dbReference type="NCBI Taxonomy" id="2292771"/>
    <lineage>
        <taxon>Bacteria</taxon>
        <taxon>Pseudomonadati</taxon>
        <taxon>Pseudomonadota</taxon>
        <taxon>Alphaproteobacteria</taxon>
        <taxon>Parvularculales</taxon>
        <taxon>Parvularculaceae</taxon>
        <taxon>Parvularcula</taxon>
    </lineage>
</organism>
<keyword evidence="11 14" id="KW-0414">Isoprene biosynthesis</keyword>
<dbReference type="EMBL" id="QUQO01000002">
    <property type="protein sequence ID" value="RFB01548.1"/>
    <property type="molecule type" value="Genomic_DNA"/>
</dbReference>
<dbReference type="GO" id="GO:0008685">
    <property type="term" value="F:2-C-methyl-D-erythritol 2,4-cyclodiphosphate synthase activity"/>
    <property type="evidence" value="ECO:0007669"/>
    <property type="project" value="UniProtKB-UniRule"/>
</dbReference>
<evidence type="ECO:0000256" key="6">
    <source>
        <dbReference type="ARBA" id="ARBA00008480"/>
    </source>
</evidence>
<dbReference type="Gene3D" id="3.30.1330.50">
    <property type="entry name" value="2-C-methyl-D-erythritol 2,4-cyclodiphosphate synthase"/>
    <property type="match status" value="1"/>
</dbReference>
<comment type="similarity">
    <text evidence="6">Belongs to the IspF family.</text>
</comment>
<comment type="similarity">
    <text evidence="7">Belongs to the IspD/TarI cytidylyltransferase family. IspD subfamily.</text>
</comment>
<feature type="binding site" evidence="14">
    <location>
        <position position="237"/>
    </location>
    <ligand>
        <name>a divalent metal cation</name>
        <dbReference type="ChEBI" id="CHEBI:60240"/>
    </ligand>
</feature>
<dbReference type="HAMAP" id="MF_00107">
    <property type="entry name" value="IspF"/>
    <property type="match status" value="1"/>
</dbReference>
<gene>
    <name evidence="14" type="primary">ispDF</name>
    <name evidence="16" type="ORF">DX908_14800</name>
</gene>
<dbReference type="InterPro" id="IPR020555">
    <property type="entry name" value="MECDP_synthase_CS"/>
</dbReference>
<dbReference type="InterPro" id="IPR001228">
    <property type="entry name" value="IspD"/>
</dbReference>
<evidence type="ECO:0000256" key="11">
    <source>
        <dbReference type="ARBA" id="ARBA00023229"/>
    </source>
</evidence>
<dbReference type="PANTHER" id="PTHR43181:SF1">
    <property type="entry name" value="2-C-METHYL-D-ERYTHRITOL 2,4-CYCLODIPHOSPHATE SYNTHASE, CHLOROPLASTIC"/>
    <property type="match status" value="1"/>
</dbReference>
<dbReference type="UniPathway" id="UPA00056">
    <property type="reaction ID" value="UER00093"/>
</dbReference>
<dbReference type="NCBIfam" id="NF006899">
    <property type="entry name" value="PRK09382.1"/>
    <property type="match status" value="1"/>
</dbReference>
<keyword evidence="9 14" id="KW-0548">Nucleotidyltransferase</keyword>
<comment type="pathway">
    <text evidence="5 14">Isoprenoid biosynthesis; isopentenyl diphosphate biosynthesis via DXP pathway; isopentenyl diphosphate from 1-deoxy-D-xylulose 5-phosphate: step 2/6.</text>
</comment>
<feature type="site" description="Transition state stabilizer" evidence="14">
    <location>
        <position position="18"/>
    </location>
</feature>
<dbReference type="InterPro" id="IPR003526">
    <property type="entry name" value="MECDP_synthase"/>
</dbReference>
<dbReference type="GO" id="GO:0046872">
    <property type="term" value="F:metal ion binding"/>
    <property type="evidence" value="ECO:0007669"/>
    <property type="project" value="UniProtKB-KW"/>
</dbReference>
<feature type="region of interest" description="2-C-methyl-D-erythritol 2,4-cyclodiphosphate synthase" evidence="14">
    <location>
        <begin position="231"/>
        <end position="385"/>
    </location>
</feature>
<dbReference type="PROSITE" id="PS01350">
    <property type="entry name" value="ISPF"/>
    <property type="match status" value="1"/>
</dbReference>
<feature type="domain" description="2-C-methyl-D-erythritol 2,4-cyclodiphosphate synthase" evidence="15">
    <location>
        <begin position="231"/>
        <end position="383"/>
    </location>
</feature>
<dbReference type="AlphaFoldDB" id="A0A371R7Z4"/>
<reference evidence="16 17" key="1">
    <citation type="submission" date="2018-08" db="EMBL/GenBank/DDBJ databases">
        <title>Parvularcula sp. SM1705, isolated from surface water of the South Sea China.</title>
        <authorList>
            <person name="Sun L."/>
        </authorList>
    </citation>
    <scope>NUCLEOTIDE SEQUENCE [LARGE SCALE GENOMIC DNA]</scope>
    <source>
        <strain evidence="16 17">SM1705</strain>
    </source>
</reference>
<protein>
    <recommendedName>
        <fullName evidence="14">Bifunctional enzyme IspD/IspF</fullName>
    </recommendedName>
    <domain>
        <recommendedName>
            <fullName evidence="14">2-C-methyl-D-erythritol 4-phosphate cytidylyltransferase</fullName>
            <ecNumber evidence="14">2.7.7.60</ecNumber>
        </recommendedName>
        <alternativeName>
            <fullName evidence="14">4-diphosphocytidyl-2C-methyl-D-erythritol synthase</fullName>
        </alternativeName>
        <alternativeName>
            <fullName evidence="14">MEP cytidylyltransferase</fullName>
            <shortName evidence="14">MCT</shortName>
        </alternativeName>
    </domain>
    <domain>
        <recommendedName>
            <fullName evidence="14">2-C-methyl-D-erythritol 2,4-cyclodiphosphate synthase</fullName>
            <shortName evidence="14">MECDP-synthase</shortName>
            <shortName evidence="14">MECPP-synthase</shortName>
            <shortName evidence="14">MECPS</shortName>
            <ecNumber evidence="14">4.6.1.12</ecNumber>
        </recommendedName>
    </domain>
</protein>